<protein>
    <recommendedName>
        <fullName evidence="6">ACB domain-containing protein</fullName>
    </recommendedName>
</protein>
<dbReference type="InterPro" id="IPR014352">
    <property type="entry name" value="FERM/acyl-CoA-bd_prot_sf"/>
</dbReference>
<keyword evidence="2 4" id="KW-0040">ANK repeat</keyword>
<dbReference type="Gene3D" id="1.25.40.20">
    <property type="entry name" value="Ankyrin repeat-containing domain"/>
    <property type="match status" value="1"/>
</dbReference>
<keyword evidence="5" id="KW-0812">Transmembrane</keyword>
<evidence type="ECO:0000313" key="7">
    <source>
        <dbReference type="EMBL" id="CAK8997386.1"/>
    </source>
</evidence>
<comment type="caution">
    <text evidence="7">The sequence shown here is derived from an EMBL/GenBank/DDBJ whole genome shotgun (WGS) entry which is preliminary data.</text>
</comment>
<dbReference type="PROSITE" id="PS51228">
    <property type="entry name" value="ACB_2"/>
    <property type="match status" value="1"/>
</dbReference>
<proteinExistence type="predicted"/>
<dbReference type="InterPro" id="IPR036770">
    <property type="entry name" value="Ankyrin_rpt-contain_sf"/>
</dbReference>
<evidence type="ECO:0000256" key="3">
    <source>
        <dbReference type="ARBA" id="ARBA00023121"/>
    </source>
</evidence>
<gene>
    <name evidence="7" type="ORF">CCMP2556_LOCUS4838</name>
</gene>
<dbReference type="InterPro" id="IPR000582">
    <property type="entry name" value="Acyl-CoA-binding_protein"/>
</dbReference>
<dbReference type="SMART" id="SM00248">
    <property type="entry name" value="ANK"/>
    <property type="match status" value="2"/>
</dbReference>
<evidence type="ECO:0000256" key="2">
    <source>
        <dbReference type="ARBA" id="ARBA00023043"/>
    </source>
</evidence>
<keyword evidence="8" id="KW-1185">Reference proteome</keyword>
<organism evidence="7 8">
    <name type="scientific">Durusdinium trenchii</name>
    <dbReference type="NCBI Taxonomy" id="1381693"/>
    <lineage>
        <taxon>Eukaryota</taxon>
        <taxon>Sar</taxon>
        <taxon>Alveolata</taxon>
        <taxon>Dinophyceae</taxon>
        <taxon>Suessiales</taxon>
        <taxon>Symbiodiniaceae</taxon>
        <taxon>Durusdinium</taxon>
    </lineage>
</organism>
<evidence type="ECO:0000256" key="5">
    <source>
        <dbReference type="SAM" id="Phobius"/>
    </source>
</evidence>
<dbReference type="PANTHER" id="PTHR24119:SF0">
    <property type="entry name" value="ACYL-COA-BINDING DOMAIN-CONTAINING PROTEIN 6"/>
    <property type="match status" value="1"/>
</dbReference>
<evidence type="ECO:0000256" key="4">
    <source>
        <dbReference type="PROSITE-ProRule" id="PRU00023"/>
    </source>
</evidence>
<name>A0ABP0I620_9DINO</name>
<dbReference type="PRINTS" id="PR01415">
    <property type="entry name" value="ANKYRIN"/>
</dbReference>
<evidence type="ECO:0000256" key="1">
    <source>
        <dbReference type="ARBA" id="ARBA00022737"/>
    </source>
</evidence>
<feature type="transmembrane region" description="Helical" evidence="5">
    <location>
        <begin position="12"/>
        <end position="42"/>
    </location>
</feature>
<feature type="repeat" description="ANK" evidence="4">
    <location>
        <begin position="258"/>
        <end position="290"/>
    </location>
</feature>
<evidence type="ECO:0000259" key="6">
    <source>
        <dbReference type="PROSITE" id="PS51228"/>
    </source>
</evidence>
<sequence length="309" mass="33266">MKRVPLDNHQIYNFYFMALGANVKAFILSGSLVGVGVLYYWWQRRRRTSKVFQRDNHEVIVMADARLFEEACAWVGQNGANLPTSAALELYAFYKQATCGDCPTSRPMGFQAAAKWDAWSQLAGCQPELAQVSYVQALDTLVPNWQFGGELDETQVSRGNGAVGELSMGPAVSTMGVIGGDDADVDETPAGQLCQKIADGDFEAASSLLRASPHLAAQADKDGMLPLHWAADRGDLDMVQFLLEIPEARAMISAPDAAGDTALHYSVMSENEMVAQLLVAKGASVNLANEAGETPETLAQEGGVCLRAD</sequence>
<evidence type="ECO:0000313" key="8">
    <source>
        <dbReference type="Proteomes" id="UP001642484"/>
    </source>
</evidence>
<dbReference type="PANTHER" id="PTHR24119">
    <property type="entry name" value="ACYL-COA-BINDING DOMAIN-CONTAINING PROTEIN 6"/>
    <property type="match status" value="1"/>
</dbReference>
<dbReference type="InterPro" id="IPR035984">
    <property type="entry name" value="Acyl-CoA-binding_sf"/>
</dbReference>
<dbReference type="PROSITE" id="PS50297">
    <property type="entry name" value="ANK_REP_REGION"/>
    <property type="match status" value="2"/>
</dbReference>
<dbReference type="EMBL" id="CAXAMN010002025">
    <property type="protein sequence ID" value="CAK8997386.1"/>
    <property type="molecule type" value="Genomic_DNA"/>
</dbReference>
<keyword evidence="3" id="KW-0446">Lipid-binding</keyword>
<dbReference type="Pfam" id="PF12796">
    <property type="entry name" value="Ank_2"/>
    <property type="match status" value="1"/>
</dbReference>
<keyword evidence="5" id="KW-1133">Transmembrane helix</keyword>
<dbReference type="PROSITE" id="PS50088">
    <property type="entry name" value="ANK_REPEAT"/>
    <property type="match status" value="2"/>
</dbReference>
<dbReference type="Gene3D" id="1.20.80.10">
    <property type="match status" value="1"/>
</dbReference>
<dbReference type="Proteomes" id="UP001642484">
    <property type="component" value="Unassembled WGS sequence"/>
</dbReference>
<dbReference type="Pfam" id="PF00887">
    <property type="entry name" value="ACBP"/>
    <property type="match status" value="1"/>
</dbReference>
<accession>A0ABP0I620</accession>
<dbReference type="InterPro" id="IPR002110">
    <property type="entry name" value="Ankyrin_rpt"/>
</dbReference>
<reference evidence="7 8" key="1">
    <citation type="submission" date="2024-02" db="EMBL/GenBank/DDBJ databases">
        <authorList>
            <person name="Chen Y."/>
            <person name="Shah S."/>
            <person name="Dougan E. K."/>
            <person name="Thang M."/>
            <person name="Chan C."/>
        </authorList>
    </citation>
    <scope>NUCLEOTIDE SEQUENCE [LARGE SCALE GENOMIC DNA]</scope>
</reference>
<dbReference type="SUPFAM" id="SSF47027">
    <property type="entry name" value="Acyl-CoA binding protein"/>
    <property type="match status" value="1"/>
</dbReference>
<feature type="domain" description="ACB" evidence="6">
    <location>
        <begin position="64"/>
        <end position="147"/>
    </location>
</feature>
<keyword evidence="1" id="KW-0677">Repeat</keyword>
<keyword evidence="5" id="KW-0472">Membrane</keyword>
<dbReference type="SUPFAM" id="SSF48403">
    <property type="entry name" value="Ankyrin repeat"/>
    <property type="match status" value="1"/>
</dbReference>
<feature type="repeat" description="ANK" evidence="4">
    <location>
        <begin position="222"/>
        <end position="244"/>
    </location>
</feature>